<comment type="catalytic activity">
    <reaction evidence="1">
        <text>1-(5-phospho-beta-D-ribosyl)-5-[(5-phospho-beta-D-ribosylamino)methylideneamino]imidazole-4-carboxamide = 5-[(5-phospho-1-deoxy-D-ribulos-1-ylimino)methylamino]-1-(5-phospho-beta-D-ribosyl)imidazole-4-carboxamide</text>
        <dbReference type="Rhea" id="RHEA:15469"/>
        <dbReference type="ChEBI" id="CHEBI:58435"/>
        <dbReference type="ChEBI" id="CHEBI:58525"/>
        <dbReference type="EC" id="5.3.1.16"/>
    </reaction>
</comment>
<name>A0A844ENZ0_9LACO</name>
<dbReference type="UniPathway" id="UPA00031">
    <property type="reaction ID" value="UER00009"/>
</dbReference>
<keyword evidence="7 11" id="KW-0028">Amino-acid biosynthesis</keyword>
<keyword evidence="6" id="KW-0963">Cytoplasm</keyword>
<evidence type="ECO:0000256" key="6">
    <source>
        <dbReference type="ARBA" id="ARBA00022490"/>
    </source>
</evidence>
<evidence type="ECO:0000256" key="10">
    <source>
        <dbReference type="ARBA" id="ARBA00030547"/>
    </source>
</evidence>
<dbReference type="SUPFAM" id="SSF51366">
    <property type="entry name" value="Ribulose-phoshate binding barrel"/>
    <property type="match status" value="1"/>
</dbReference>
<dbReference type="InterPro" id="IPR023016">
    <property type="entry name" value="HisA/PriA"/>
</dbReference>
<dbReference type="EC" id="5.3.1.16" evidence="5"/>
<dbReference type="GO" id="GO:0000162">
    <property type="term" value="P:L-tryptophan biosynthetic process"/>
    <property type="evidence" value="ECO:0007669"/>
    <property type="project" value="TreeGrafter"/>
</dbReference>
<evidence type="ECO:0000313" key="12">
    <source>
        <dbReference type="EMBL" id="MSE22218.1"/>
    </source>
</evidence>
<keyword evidence="9 12" id="KW-0413">Isomerase</keyword>
<dbReference type="Gene3D" id="3.20.20.70">
    <property type="entry name" value="Aldolase class I"/>
    <property type="match status" value="1"/>
</dbReference>
<evidence type="ECO:0000256" key="2">
    <source>
        <dbReference type="ARBA" id="ARBA00004496"/>
    </source>
</evidence>
<accession>A0A844ENZ0</accession>
<keyword evidence="8 11" id="KW-0368">Histidine biosynthesis</keyword>
<evidence type="ECO:0000256" key="8">
    <source>
        <dbReference type="ARBA" id="ARBA00023102"/>
    </source>
</evidence>
<organism evidence="12 13">
    <name type="scientific">Lentilactobacillus parabuchneri</name>
    <dbReference type="NCBI Taxonomy" id="152331"/>
    <lineage>
        <taxon>Bacteria</taxon>
        <taxon>Bacillati</taxon>
        <taxon>Bacillota</taxon>
        <taxon>Bacilli</taxon>
        <taxon>Lactobacillales</taxon>
        <taxon>Lactobacillaceae</taxon>
        <taxon>Lentilactobacillus</taxon>
    </lineage>
</organism>
<evidence type="ECO:0000256" key="7">
    <source>
        <dbReference type="ARBA" id="ARBA00022605"/>
    </source>
</evidence>
<dbReference type="GO" id="GO:0000105">
    <property type="term" value="P:L-histidine biosynthetic process"/>
    <property type="evidence" value="ECO:0007669"/>
    <property type="project" value="UniProtKB-UniPathway"/>
</dbReference>
<dbReference type="InterPro" id="IPR044524">
    <property type="entry name" value="Isoase_HisA-like"/>
</dbReference>
<comment type="pathway">
    <text evidence="3">Amino-acid biosynthesis; L-histidine biosynthesis; L-histidine from 5-phospho-alpha-D-ribose 1-diphosphate: step 4/9.</text>
</comment>
<evidence type="ECO:0000256" key="5">
    <source>
        <dbReference type="ARBA" id="ARBA00012550"/>
    </source>
</evidence>
<dbReference type="EMBL" id="WKKY01000913">
    <property type="protein sequence ID" value="MSE22218.1"/>
    <property type="molecule type" value="Genomic_DNA"/>
</dbReference>
<evidence type="ECO:0000313" key="13">
    <source>
        <dbReference type="Proteomes" id="UP000491237"/>
    </source>
</evidence>
<proteinExistence type="inferred from homology"/>
<gene>
    <name evidence="12" type="ORF">GKC44_13450</name>
</gene>
<comment type="caution">
    <text evidence="12">The sequence shown here is derived from an EMBL/GenBank/DDBJ whole genome shotgun (WGS) entry which is preliminary data.</text>
</comment>
<dbReference type="InterPro" id="IPR011060">
    <property type="entry name" value="RibuloseP-bd_barrel"/>
</dbReference>
<dbReference type="InterPro" id="IPR013785">
    <property type="entry name" value="Aldolase_TIM"/>
</dbReference>
<feature type="non-terminal residue" evidence="12">
    <location>
        <position position="160"/>
    </location>
</feature>
<protein>
    <recommendedName>
        <fullName evidence="5">1-(5-phosphoribosyl)-5-[(5-phosphoribosylamino)methylideneamino]imidazole-4-carboxamideisomerase</fullName>
        <ecNumber evidence="5">5.3.1.16</ecNumber>
    </recommendedName>
    <alternativeName>
        <fullName evidence="10">Phosphoribosylformimino-5-aminoimidazole carboxamide ribotide isomerase</fullName>
    </alternativeName>
</protein>
<evidence type="ECO:0000256" key="3">
    <source>
        <dbReference type="ARBA" id="ARBA00005133"/>
    </source>
</evidence>
<sequence>MQIIPAIDLKNQQSVRLYQGDFKQTTVISQSPVEQAVSIEQAGLTNLHLVDLDGAKSGRPVNRTIIEQICEQTDLKVEVGGGIRSMSQINAYLTSGVDRVILGSAALNDPKLVQSAINQFGADQIVVGIDGKNGQVAVSGWLEQSQVEMASLMASMAAFG</sequence>
<dbReference type="Pfam" id="PF00977">
    <property type="entry name" value="His_biosynth"/>
    <property type="match status" value="1"/>
</dbReference>
<evidence type="ECO:0000256" key="1">
    <source>
        <dbReference type="ARBA" id="ARBA00000901"/>
    </source>
</evidence>
<dbReference type="CDD" id="cd04732">
    <property type="entry name" value="HisA"/>
    <property type="match status" value="1"/>
</dbReference>
<reference evidence="12 13" key="1">
    <citation type="submission" date="2019-11" db="EMBL/GenBank/DDBJ databases">
        <title>Draft Genome Sequence of Plant Growth-Promoting Rhizosphere-Associated Bacteria.</title>
        <authorList>
            <person name="Vasilyev I.Y."/>
            <person name="Radchenko V."/>
            <person name="Ilnitskaya E.V."/>
        </authorList>
    </citation>
    <scope>NUCLEOTIDE SEQUENCE [LARGE SCALE GENOMIC DNA]</scope>
    <source>
        <strain evidence="12 13">VRA_07sq_f</strain>
    </source>
</reference>
<dbReference type="GO" id="GO:0003949">
    <property type="term" value="F:1-(5-phosphoribosyl)-5-[(5-phosphoribosylamino)methylideneamino]imidazole-4-carboxamide isomerase activity"/>
    <property type="evidence" value="ECO:0007669"/>
    <property type="project" value="UniProtKB-EC"/>
</dbReference>
<dbReference type="Proteomes" id="UP000491237">
    <property type="component" value="Unassembled WGS sequence"/>
</dbReference>
<comment type="similarity">
    <text evidence="4 11">Belongs to the HisA/HisF family.</text>
</comment>
<dbReference type="InterPro" id="IPR006062">
    <property type="entry name" value="His_biosynth"/>
</dbReference>
<dbReference type="GO" id="GO:0005737">
    <property type="term" value="C:cytoplasm"/>
    <property type="evidence" value="ECO:0007669"/>
    <property type="project" value="UniProtKB-SubCell"/>
</dbReference>
<evidence type="ECO:0000256" key="11">
    <source>
        <dbReference type="RuleBase" id="RU003657"/>
    </source>
</evidence>
<dbReference type="AlphaFoldDB" id="A0A844ENZ0"/>
<comment type="subcellular location">
    <subcellularLocation>
        <location evidence="2">Cytoplasm</location>
    </subcellularLocation>
</comment>
<evidence type="ECO:0000256" key="4">
    <source>
        <dbReference type="ARBA" id="ARBA00009667"/>
    </source>
</evidence>
<dbReference type="PANTHER" id="PTHR43090">
    <property type="entry name" value="1-(5-PHOSPHORIBOSYL)-5-[(5-PHOSPHORIBOSYLAMINO)METHYLIDENEAMINO] IMIDAZOLE-4-CARBOXAMIDE ISOMERASE"/>
    <property type="match status" value="1"/>
</dbReference>
<dbReference type="PANTHER" id="PTHR43090:SF2">
    <property type="entry name" value="1-(5-PHOSPHORIBOSYL)-5-[(5-PHOSPHORIBOSYLAMINO)METHYLIDENEAMINO] IMIDAZOLE-4-CARBOXAMIDE ISOMERASE"/>
    <property type="match status" value="1"/>
</dbReference>
<evidence type="ECO:0000256" key="9">
    <source>
        <dbReference type="ARBA" id="ARBA00023235"/>
    </source>
</evidence>